<sequence>MNTFTSTISINKPLTEVYDFLADFNNHRQLMPDNIQEWTSTRDEARFSIQNMAKLALKIEERVPNQMVRIIPAEKPPFDLELKWSLSFNNDHTDILFTIGAELSMMMKMLASGPLQKLADHETQSLFNILNKA</sequence>
<dbReference type="Gene3D" id="3.30.530.20">
    <property type="match status" value="1"/>
</dbReference>
<evidence type="ECO:0000313" key="1">
    <source>
        <dbReference type="EMBL" id="SDG44099.1"/>
    </source>
</evidence>
<accession>A0A1G7UAP2</accession>
<reference evidence="2" key="1">
    <citation type="submission" date="2016-10" db="EMBL/GenBank/DDBJ databases">
        <authorList>
            <person name="Varghese N."/>
            <person name="Submissions S."/>
        </authorList>
    </citation>
    <scope>NUCLEOTIDE SEQUENCE [LARGE SCALE GENOMIC DNA]</scope>
    <source>
        <strain evidence="2">Gh-67</strain>
    </source>
</reference>
<organism evidence="1 2">
    <name type="scientific">Mucilaginibacter gossypii</name>
    <dbReference type="NCBI Taxonomy" id="551996"/>
    <lineage>
        <taxon>Bacteria</taxon>
        <taxon>Pseudomonadati</taxon>
        <taxon>Bacteroidota</taxon>
        <taxon>Sphingobacteriia</taxon>
        <taxon>Sphingobacteriales</taxon>
        <taxon>Sphingobacteriaceae</taxon>
        <taxon>Mucilaginibacter</taxon>
    </lineage>
</organism>
<evidence type="ECO:0000313" key="2">
    <source>
        <dbReference type="Proteomes" id="UP000199705"/>
    </source>
</evidence>
<name>A0A1G7UAP2_9SPHI</name>
<gene>
    <name evidence="1" type="ORF">SAMN05192573_103418</name>
</gene>
<protein>
    <recommendedName>
        <fullName evidence="3">SRPBCC family protein</fullName>
    </recommendedName>
</protein>
<evidence type="ECO:0008006" key="3">
    <source>
        <dbReference type="Google" id="ProtNLM"/>
    </source>
</evidence>
<dbReference type="InterPro" id="IPR023393">
    <property type="entry name" value="START-like_dom_sf"/>
</dbReference>
<dbReference type="EMBL" id="FNCG01000003">
    <property type="protein sequence ID" value="SDG44099.1"/>
    <property type="molecule type" value="Genomic_DNA"/>
</dbReference>
<keyword evidence="2" id="KW-1185">Reference proteome</keyword>
<dbReference type="SUPFAM" id="SSF55961">
    <property type="entry name" value="Bet v1-like"/>
    <property type="match status" value="1"/>
</dbReference>
<dbReference type="RefSeq" id="WP_091164520.1">
    <property type="nucleotide sequence ID" value="NZ_FNCG01000003.1"/>
</dbReference>
<dbReference type="Proteomes" id="UP000199705">
    <property type="component" value="Unassembled WGS sequence"/>
</dbReference>
<dbReference type="STRING" id="551996.SAMN05192573_103418"/>
<proteinExistence type="predicted"/>
<dbReference type="AlphaFoldDB" id="A0A1G7UAP2"/>